<dbReference type="Proteomes" id="UP000198802">
    <property type="component" value="Unassembled WGS sequence"/>
</dbReference>
<name>A0A0S4QMQ0_9ACTN</name>
<evidence type="ECO:0000313" key="3">
    <source>
        <dbReference type="Proteomes" id="UP000198802"/>
    </source>
</evidence>
<keyword evidence="3" id="KW-1185">Reference proteome</keyword>
<dbReference type="AlphaFoldDB" id="A0A0S4QMQ0"/>
<accession>A0A0S4QMQ0</accession>
<feature type="region of interest" description="Disordered" evidence="1">
    <location>
        <begin position="1"/>
        <end position="27"/>
    </location>
</feature>
<proteinExistence type="predicted"/>
<dbReference type="EMBL" id="FAOZ01000007">
    <property type="protein sequence ID" value="CUU56152.1"/>
    <property type="molecule type" value="Genomic_DNA"/>
</dbReference>
<gene>
    <name evidence="2" type="ORF">Ga0074812_10736</name>
</gene>
<organism evidence="2 3">
    <name type="scientific">Parafrankia irregularis</name>
    <dbReference type="NCBI Taxonomy" id="795642"/>
    <lineage>
        <taxon>Bacteria</taxon>
        <taxon>Bacillati</taxon>
        <taxon>Actinomycetota</taxon>
        <taxon>Actinomycetes</taxon>
        <taxon>Frankiales</taxon>
        <taxon>Frankiaceae</taxon>
        <taxon>Parafrankia</taxon>
    </lineage>
</organism>
<sequence length="72" mass="7137">MRRTAAGPATTEPRGGGPAAGDGSQAVGHAVARPWWGGAGGLTAASRQVGSFVLHPGDKGRMMPAALDDTVL</sequence>
<protein>
    <submittedName>
        <fullName evidence="2">Uncharacterized protein</fullName>
    </submittedName>
</protein>
<evidence type="ECO:0000313" key="2">
    <source>
        <dbReference type="EMBL" id="CUU56152.1"/>
    </source>
</evidence>
<feature type="region of interest" description="Disordered" evidence="1">
    <location>
        <begin position="53"/>
        <end position="72"/>
    </location>
</feature>
<reference evidence="3" key="1">
    <citation type="submission" date="2015-11" db="EMBL/GenBank/DDBJ databases">
        <authorList>
            <person name="Varghese N."/>
        </authorList>
    </citation>
    <scope>NUCLEOTIDE SEQUENCE [LARGE SCALE GENOMIC DNA]</scope>
    <source>
        <strain evidence="3">DSM 45899</strain>
    </source>
</reference>
<evidence type="ECO:0000256" key="1">
    <source>
        <dbReference type="SAM" id="MobiDB-lite"/>
    </source>
</evidence>